<dbReference type="OrthoDB" id="2018754at2759"/>
<feature type="non-terminal residue" evidence="3">
    <location>
        <position position="1239"/>
    </location>
</feature>
<organism evidence="3 4">
    <name type="scientific">Stegodyphus mimosarum</name>
    <name type="common">African social velvet spider</name>
    <dbReference type="NCBI Taxonomy" id="407821"/>
    <lineage>
        <taxon>Eukaryota</taxon>
        <taxon>Metazoa</taxon>
        <taxon>Ecdysozoa</taxon>
        <taxon>Arthropoda</taxon>
        <taxon>Chelicerata</taxon>
        <taxon>Arachnida</taxon>
        <taxon>Araneae</taxon>
        <taxon>Araneomorphae</taxon>
        <taxon>Entelegynae</taxon>
        <taxon>Eresoidea</taxon>
        <taxon>Eresidae</taxon>
        <taxon>Stegodyphus</taxon>
    </lineage>
</organism>
<sequence length="1239" mass="141514">MDYALLNYRSADICAACISFIELLGQDSLPLRCCLNAANILHENQAFNEEANEKSFPEIGWKFKQAYVNKDSAVNLISEIENIFLKKWNPYNTEPRAVFKDTVLWMPVMTLSHLYEVEAGNLYLNECAKQNNWFKFLVFSQIFQIPKEQVLKAASRFSNSCISYHISHALNRRSALLYDVAYKAKTSTVLKSEERDMRKSLYSRIGVKQGASSVELKKSPEQDEDRSSIATEETSSSSSDIDLRSFVLKDLFSQLLLAHSSETPWECLLHTSFEIKNPALAILAASYHDSPIKSCFFMWLYTNLHRNEGIKKQLDAAFPQIRVTNCSAEDVKKLFVVAVQNHKILTLWQGVLFFLSSTPLLPLIDFLRSFMVYKKFDASVELFQNQLWDYPQNPGSLSELHSLLWIENTSVCILKEAVIACATNYQRLILLRHFSHTRLEKSFSKEVSVPQFMKVCQMIQCLGSIEDFDVKSFLLPENDVNYKHSCWETLKKLLENHLYDDARTFTTAAKLPVKEMILLQINHESEEARKSSQWSNLTHRIDFWRHILDTLNQNAIPLEATIEFLDNQCEVSDIYGEKYFLVYSMVNILSDANKQSSLPDATVFDLEALKRKMWWLCLKAEVNKQLLPEIFDVKPVHEFDALDLSFDTKSTLNVHSIENEEERIAIQSIIGQFLRKKDVQNAFQLAKSFNYECQDLKIVKICLEIATSYVDLNAVDISSPDCAPEVSSSRFIRSLLLWINNGYSGITTAHKDKIKLMEKLSRKSTVSVAVCHQILVHYTVSAVLMEKYWVIAKEKNHFKILKDILVKKLSDEHILAKCFIIVHDLADVDVARFLSEEIWHSLKVLCPLNLTMLPENKSSFSENVIYDPLRVSEGFQLIVKLCQDPSVLGNLLMDIFSTYACELSSKSSDKDFSITVELCICAHECFTAACDVDGISKILHNSQMLVNLLEEAEKFTKMVHLMTGLGRYSEMMYVFDTLKSHDKLSLLFEKNMEDVPNLRLALLDYLKRCSPADSDSLFYAVASGFGMYREKAEILEMSVQKQLSQLCKKNIDADLSDELENALQVLSEAAKSYCKADCLHQAQNCTHLAQLIALQIHFLPSGIWIIGLDDSSVSRFITQHDNFSQALIVAEEYRKHQLWAQAMLHNVVLRGDREYLREFQAHFGLSASLISDVAKRFKKVPTKSDSALRNMKLLLSLCSNIKVKYCLANDLGFGDMASELLMGEGSSYLQDLIANNIIK</sequence>
<keyword evidence="4" id="KW-1185">Reference proteome</keyword>
<dbReference type="GO" id="GO:0008088">
    <property type="term" value="P:axo-dendritic transport"/>
    <property type="evidence" value="ECO:0007669"/>
    <property type="project" value="TreeGrafter"/>
</dbReference>
<dbReference type="InterPro" id="IPR028107">
    <property type="entry name" value="Spatacsin_C_dom"/>
</dbReference>
<feature type="domain" description="Spatacsin C-terminal" evidence="2">
    <location>
        <begin position="888"/>
        <end position="1179"/>
    </location>
</feature>
<accession>A0A087UFK2</accession>
<evidence type="ECO:0000259" key="2">
    <source>
        <dbReference type="Pfam" id="PF14649"/>
    </source>
</evidence>
<dbReference type="AlphaFoldDB" id="A0A087UFK2"/>
<dbReference type="GO" id="GO:0030424">
    <property type="term" value="C:axon"/>
    <property type="evidence" value="ECO:0007669"/>
    <property type="project" value="TreeGrafter"/>
</dbReference>
<protein>
    <submittedName>
        <fullName evidence="3">Spatacsin</fullName>
    </submittedName>
</protein>
<feature type="region of interest" description="Disordered" evidence="1">
    <location>
        <begin position="212"/>
        <end position="235"/>
    </location>
</feature>
<dbReference type="OMA" id="ACCLNGP"/>
<dbReference type="Proteomes" id="UP000054359">
    <property type="component" value="Unassembled WGS sequence"/>
</dbReference>
<dbReference type="EMBL" id="KK119602">
    <property type="protein sequence ID" value="KFM76141.1"/>
    <property type="molecule type" value="Genomic_DNA"/>
</dbReference>
<dbReference type="PANTHER" id="PTHR13650:SF0">
    <property type="entry name" value="SPATACSIN"/>
    <property type="match status" value="1"/>
</dbReference>
<feature type="compositionally biased region" description="Basic and acidic residues" evidence="1">
    <location>
        <begin position="215"/>
        <end position="227"/>
    </location>
</feature>
<dbReference type="PANTHER" id="PTHR13650">
    <property type="entry name" value="SPATACSIN"/>
    <property type="match status" value="1"/>
</dbReference>
<dbReference type="STRING" id="407821.A0A087UFK2"/>
<dbReference type="GO" id="GO:0048489">
    <property type="term" value="P:synaptic vesicle transport"/>
    <property type="evidence" value="ECO:0007669"/>
    <property type="project" value="TreeGrafter"/>
</dbReference>
<name>A0A087UFK2_STEMI</name>
<dbReference type="GO" id="GO:0007268">
    <property type="term" value="P:chemical synaptic transmission"/>
    <property type="evidence" value="ECO:0007669"/>
    <property type="project" value="TreeGrafter"/>
</dbReference>
<dbReference type="Pfam" id="PF14649">
    <property type="entry name" value="Spatacsin_C"/>
    <property type="match status" value="1"/>
</dbReference>
<gene>
    <name evidence="3" type="ORF">X975_09092</name>
</gene>
<dbReference type="GO" id="GO:0007409">
    <property type="term" value="P:axonogenesis"/>
    <property type="evidence" value="ECO:0007669"/>
    <property type="project" value="TreeGrafter"/>
</dbReference>
<evidence type="ECO:0000313" key="4">
    <source>
        <dbReference type="Proteomes" id="UP000054359"/>
    </source>
</evidence>
<proteinExistence type="predicted"/>
<evidence type="ECO:0000313" key="3">
    <source>
        <dbReference type="EMBL" id="KFM76141.1"/>
    </source>
</evidence>
<dbReference type="GO" id="GO:0045202">
    <property type="term" value="C:synapse"/>
    <property type="evidence" value="ECO:0007669"/>
    <property type="project" value="TreeGrafter"/>
</dbReference>
<reference evidence="3 4" key="1">
    <citation type="submission" date="2013-11" db="EMBL/GenBank/DDBJ databases">
        <title>Genome sequencing of Stegodyphus mimosarum.</title>
        <authorList>
            <person name="Bechsgaard J."/>
        </authorList>
    </citation>
    <scope>NUCLEOTIDE SEQUENCE [LARGE SCALE GENOMIC DNA]</scope>
</reference>
<evidence type="ECO:0000256" key="1">
    <source>
        <dbReference type="SAM" id="MobiDB-lite"/>
    </source>
</evidence>
<dbReference type="GO" id="GO:0030425">
    <property type="term" value="C:dendrite"/>
    <property type="evidence" value="ECO:0007669"/>
    <property type="project" value="TreeGrafter"/>
</dbReference>
<dbReference type="InterPro" id="IPR028103">
    <property type="entry name" value="Spatacsin"/>
</dbReference>
<dbReference type="GO" id="GO:0005737">
    <property type="term" value="C:cytoplasm"/>
    <property type="evidence" value="ECO:0007669"/>
    <property type="project" value="TreeGrafter"/>
</dbReference>